<reference evidence="18" key="2">
    <citation type="submission" date="2025-08" db="UniProtKB">
        <authorList>
            <consortium name="Ensembl"/>
        </authorList>
    </citation>
    <scope>IDENTIFICATION</scope>
</reference>
<dbReference type="Pfam" id="PF05965">
    <property type="entry name" value="FYRC"/>
    <property type="match status" value="1"/>
</dbReference>
<evidence type="ECO:0000256" key="12">
    <source>
        <dbReference type="ARBA" id="ARBA00023163"/>
    </source>
</evidence>
<dbReference type="Ensembl" id="ENSCSAVT00000000098.1">
    <property type="protein sequence ID" value="ENSCSAVP00000000097.1"/>
    <property type="gene ID" value="ENSCSAVG00000000042.1"/>
</dbReference>
<evidence type="ECO:0000313" key="18">
    <source>
        <dbReference type="Ensembl" id="ENSCSAVP00000000097.1"/>
    </source>
</evidence>
<evidence type="ECO:0000256" key="7">
    <source>
        <dbReference type="ARBA" id="ARBA00022737"/>
    </source>
</evidence>
<accession>H2Y449</accession>
<protein>
    <recommendedName>
        <fullName evidence="14">[histone H3]-lysine(4) N-methyltransferase</fullName>
        <ecNumber evidence="14">2.1.1.364</ecNumber>
    </recommendedName>
</protein>
<reference evidence="19" key="1">
    <citation type="submission" date="2003-08" db="EMBL/GenBank/DDBJ databases">
        <authorList>
            <person name="Birren B."/>
            <person name="Nusbaum C."/>
            <person name="Abebe A."/>
            <person name="Abouelleil A."/>
            <person name="Adekoya E."/>
            <person name="Ait-zahra M."/>
            <person name="Allen N."/>
            <person name="Allen T."/>
            <person name="An P."/>
            <person name="Anderson M."/>
            <person name="Anderson S."/>
            <person name="Arachchi H."/>
            <person name="Armbruster J."/>
            <person name="Bachantsang P."/>
            <person name="Baldwin J."/>
            <person name="Barry A."/>
            <person name="Bayul T."/>
            <person name="Blitshsteyn B."/>
            <person name="Bloom T."/>
            <person name="Blye J."/>
            <person name="Boguslavskiy L."/>
            <person name="Borowsky M."/>
            <person name="Boukhgalter B."/>
            <person name="Brunache A."/>
            <person name="Butler J."/>
            <person name="Calixte N."/>
            <person name="Calvo S."/>
            <person name="Camarata J."/>
            <person name="Campo K."/>
            <person name="Chang J."/>
            <person name="Cheshatsang Y."/>
            <person name="Citroen M."/>
            <person name="Collymore A."/>
            <person name="Considine T."/>
            <person name="Cook A."/>
            <person name="Cooke P."/>
            <person name="Corum B."/>
            <person name="Cuomo C."/>
            <person name="David R."/>
            <person name="Dawoe T."/>
            <person name="Degray S."/>
            <person name="Dodge S."/>
            <person name="Dooley K."/>
            <person name="Dorje P."/>
            <person name="Dorjee K."/>
            <person name="Dorris L."/>
            <person name="Duffey N."/>
            <person name="Dupes A."/>
            <person name="Elkins T."/>
            <person name="Engels R."/>
            <person name="Erickson J."/>
            <person name="Farina A."/>
            <person name="Faro S."/>
            <person name="Ferreira P."/>
            <person name="Fischer H."/>
            <person name="Fitzgerald M."/>
            <person name="Foley K."/>
            <person name="Gage D."/>
            <person name="Galagan J."/>
            <person name="Gearin G."/>
            <person name="Gnerre S."/>
            <person name="Gnirke A."/>
            <person name="Goyette A."/>
            <person name="Graham J."/>
            <person name="Grandbois E."/>
            <person name="Gyaltsen K."/>
            <person name="Hafez N."/>
            <person name="Hagopian D."/>
            <person name="Hagos B."/>
            <person name="Hall J."/>
            <person name="Hatcher B."/>
            <person name="Heller A."/>
            <person name="Higgins H."/>
            <person name="Honan T."/>
            <person name="Horn A."/>
            <person name="Houde N."/>
            <person name="Hughes L."/>
            <person name="Hulme W."/>
            <person name="Husby E."/>
            <person name="Iliev I."/>
            <person name="Jaffe D."/>
            <person name="Jones C."/>
            <person name="Kamal M."/>
            <person name="Kamat A."/>
            <person name="Kamvysselis M."/>
            <person name="Karlsson E."/>
            <person name="Kells C."/>
            <person name="Kieu A."/>
            <person name="Kisner P."/>
            <person name="Kodira C."/>
            <person name="Kulbokas E."/>
            <person name="Labutti K."/>
            <person name="Lama D."/>
            <person name="Landers T."/>
            <person name="Leger J."/>
            <person name="Levine S."/>
            <person name="Lewis D."/>
            <person name="Lewis T."/>
            <person name="Lindblad-toh K."/>
            <person name="Liu X."/>
            <person name="Lokyitsang T."/>
            <person name="Lokyitsang Y."/>
            <person name="Lucien O."/>
            <person name="Lui A."/>
            <person name="Ma L.J."/>
            <person name="Mabbitt R."/>
            <person name="Macdonald J."/>
            <person name="Maclean C."/>
            <person name="Major J."/>
            <person name="Manning J."/>
            <person name="Marabella R."/>
            <person name="Maru K."/>
            <person name="Matthews C."/>
            <person name="Mauceli E."/>
            <person name="Mccarthy M."/>
            <person name="Mcdonough S."/>
            <person name="Mcghee T."/>
            <person name="Meldrim J."/>
            <person name="Meneus L."/>
            <person name="Mesirov J."/>
            <person name="Mihalev A."/>
            <person name="Mihova T."/>
            <person name="Mikkelsen T."/>
            <person name="Mlenga V."/>
            <person name="Moru K."/>
            <person name="Mozes J."/>
            <person name="Mulrain L."/>
            <person name="Munson G."/>
            <person name="Naylor J."/>
            <person name="Newes C."/>
            <person name="Nguyen C."/>
            <person name="Nguyen N."/>
            <person name="Nguyen T."/>
            <person name="Nicol R."/>
            <person name="Nielsen C."/>
            <person name="Nizzari M."/>
            <person name="Norbu C."/>
            <person name="Norbu N."/>
            <person name="O'donnell P."/>
            <person name="Okoawo O."/>
            <person name="O'leary S."/>
            <person name="Omotosho B."/>
            <person name="O'neill K."/>
            <person name="Osman S."/>
            <person name="Parker S."/>
            <person name="Perrin D."/>
            <person name="Phunkhang P."/>
            <person name="Piqani B."/>
            <person name="Purcell S."/>
            <person name="Rachupka T."/>
            <person name="Ramasamy U."/>
            <person name="Rameau R."/>
            <person name="Ray V."/>
            <person name="Raymond C."/>
            <person name="Retta R."/>
            <person name="Richardson S."/>
            <person name="Rise C."/>
            <person name="Rodriguez J."/>
            <person name="Rogers J."/>
            <person name="Rogov P."/>
            <person name="Rutman M."/>
            <person name="Schupbach R."/>
            <person name="Seaman C."/>
            <person name="Settipalli S."/>
            <person name="Sharpe T."/>
            <person name="Sheridan J."/>
            <person name="Sherpa N."/>
            <person name="Shi J."/>
            <person name="Smirnov S."/>
            <person name="Smith C."/>
            <person name="Sougnez C."/>
            <person name="Spencer B."/>
            <person name="Stalker J."/>
            <person name="Stange-thomann N."/>
            <person name="Stavropoulos S."/>
            <person name="Stetson K."/>
            <person name="Stone C."/>
            <person name="Stone S."/>
            <person name="Stubbs M."/>
            <person name="Talamas J."/>
            <person name="Tchuinga P."/>
            <person name="Tenzing P."/>
            <person name="Tesfaye S."/>
            <person name="Theodore J."/>
            <person name="Thoulutsang Y."/>
            <person name="Topham K."/>
            <person name="Towey S."/>
            <person name="Tsamla T."/>
            <person name="Tsomo N."/>
            <person name="Vallee D."/>
            <person name="Vassiliev H."/>
            <person name="Venkataraman V."/>
            <person name="Vinson J."/>
            <person name="Vo A."/>
            <person name="Wade C."/>
            <person name="Wang S."/>
            <person name="Wangchuk T."/>
            <person name="Wangdi T."/>
            <person name="Whittaker C."/>
            <person name="Wilkinson J."/>
            <person name="Wu Y."/>
            <person name="Wyman D."/>
            <person name="Yadav S."/>
            <person name="Yang S."/>
            <person name="Yang X."/>
            <person name="Yeager S."/>
            <person name="Yee E."/>
            <person name="Young G."/>
            <person name="Zainoun J."/>
            <person name="Zembeck L."/>
            <person name="Zimmer A."/>
            <person name="Zody M."/>
            <person name="Lander E."/>
        </authorList>
    </citation>
    <scope>NUCLEOTIDE SEQUENCE [LARGE SCALE GENOMIC DNA]</scope>
</reference>
<evidence type="ECO:0000256" key="13">
    <source>
        <dbReference type="ARBA" id="ARBA00023242"/>
    </source>
</evidence>
<dbReference type="SMART" id="SM00508">
    <property type="entry name" value="PostSET"/>
    <property type="match status" value="1"/>
</dbReference>
<feature type="domain" description="Post-SET" evidence="17">
    <location>
        <begin position="252"/>
        <end position="268"/>
    </location>
</feature>
<proteinExistence type="predicted"/>
<dbReference type="InterPro" id="IPR003888">
    <property type="entry name" value="FYrich_N"/>
</dbReference>
<feature type="domain" description="SET" evidence="16">
    <location>
        <begin position="44"/>
        <end position="244"/>
    </location>
</feature>
<sequence length="268" mass="30801">MALFHSKSAIYPVGYKATRIYWDSINTRKRCIYESWIGEKDGKPWFATSYSTGSIGEITMCGHDVNEGWTELLNNLSNLRAQQRMLKLFPKYLTGENLFGLTAPVVARILESLPNIELCANYKFRFGRSPVLELPLAVNPTGSARSEPHVKHNRKKPHTLISNLISEYYESTGIADAASSIYGKHFVHSKSSQYRRMKLDWRYINHSCNPNCVAEVVNFEKEKKIMIISNRHILSGEELNYDYKFDFEEEGNKIPCLCGALNCRKWMN</sequence>
<dbReference type="Proteomes" id="UP000007875">
    <property type="component" value="Unassembled WGS sequence"/>
</dbReference>
<dbReference type="GO" id="GO:0044666">
    <property type="term" value="C:MLL3/4 complex"/>
    <property type="evidence" value="ECO:0007669"/>
    <property type="project" value="TreeGrafter"/>
</dbReference>
<keyword evidence="11" id="KW-0805">Transcription regulation</keyword>
<dbReference type="PROSITE" id="PS51542">
    <property type="entry name" value="FYRN"/>
    <property type="match status" value="1"/>
</dbReference>
<dbReference type="PANTHER" id="PTHR45888">
    <property type="entry name" value="HL01030P-RELATED"/>
    <property type="match status" value="1"/>
</dbReference>
<reference evidence="18" key="3">
    <citation type="submission" date="2025-09" db="UniProtKB">
        <authorList>
            <consortium name="Ensembl"/>
        </authorList>
    </citation>
    <scope>IDENTIFICATION</scope>
</reference>
<keyword evidence="10" id="KW-0156">Chromatin regulator</keyword>
<dbReference type="GeneTree" id="ENSGT00940000168851"/>
<evidence type="ECO:0000256" key="8">
    <source>
        <dbReference type="ARBA" id="ARBA00022771"/>
    </source>
</evidence>
<dbReference type="PANTHER" id="PTHR45888:SF6">
    <property type="entry name" value="HL01030P-RELATED"/>
    <property type="match status" value="1"/>
</dbReference>
<evidence type="ECO:0000256" key="15">
    <source>
        <dbReference type="ARBA" id="ARBA00049353"/>
    </source>
</evidence>
<keyword evidence="3" id="KW-0489">Methyltransferase</keyword>
<evidence type="ECO:0000256" key="3">
    <source>
        <dbReference type="ARBA" id="ARBA00022603"/>
    </source>
</evidence>
<dbReference type="Gene3D" id="3.30.160.360">
    <property type="match status" value="1"/>
</dbReference>
<comment type="subcellular location">
    <subcellularLocation>
        <location evidence="1">Nucleus</location>
    </subcellularLocation>
</comment>
<evidence type="ECO:0000256" key="6">
    <source>
        <dbReference type="ARBA" id="ARBA00022723"/>
    </source>
</evidence>
<dbReference type="Pfam" id="PF05964">
    <property type="entry name" value="FYRN"/>
    <property type="match status" value="1"/>
</dbReference>
<dbReference type="PROSITE" id="PS51543">
    <property type="entry name" value="FYRC"/>
    <property type="match status" value="1"/>
</dbReference>
<dbReference type="GO" id="GO:0008270">
    <property type="term" value="F:zinc ion binding"/>
    <property type="evidence" value="ECO:0007669"/>
    <property type="project" value="UniProtKB-KW"/>
</dbReference>
<organism evidence="18 19">
    <name type="scientific">Ciona savignyi</name>
    <name type="common">Pacific transparent sea squirt</name>
    <dbReference type="NCBI Taxonomy" id="51511"/>
    <lineage>
        <taxon>Eukaryota</taxon>
        <taxon>Metazoa</taxon>
        <taxon>Chordata</taxon>
        <taxon>Tunicata</taxon>
        <taxon>Ascidiacea</taxon>
        <taxon>Phlebobranchia</taxon>
        <taxon>Cionidae</taxon>
        <taxon>Ciona</taxon>
    </lineage>
</organism>
<evidence type="ECO:0000259" key="16">
    <source>
        <dbReference type="PROSITE" id="PS50280"/>
    </source>
</evidence>
<evidence type="ECO:0000256" key="14">
    <source>
        <dbReference type="ARBA" id="ARBA00023620"/>
    </source>
</evidence>
<dbReference type="PROSITE" id="PS50280">
    <property type="entry name" value="SET"/>
    <property type="match status" value="1"/>
</dbReference>
<evidence type="ECO:0000256" key="5">
    <source>
        <dbReference type="ARBA" id="ARBA00022691"/>
    </source>
</evidence>
<evidence type="ECO:0000259" key="17">
    <source>
        <dbReference type="PROSITE" id="PS50868"/>
    </source>
</evidence>
<keyword evidence="12" id="KW-0804">Transcription</keyword>
<keyword evidence="9" id="KW-0862">Zinc</keyword>
<keyword evidence="4" id="KW-0808">Transferase</keyword>
<dbReference type="PROSITE" id="PS50868">
    <property type="entry name" value="POST_SET"/>
    <property type="match status" value="1"/>
</dbReference>
<dbReference type="SMART" id="SM00317">
    <property type="entry name" value="SET"/>
    <property type="match status" value="1"/>
</dbReference>
<dbReference type="InterPro" id="IPR003889">
    <property type="entry name" value="FYrich_C"/>
</dbReference>
<keyword evidence="7" id="KW-0677">Repeat</keyword>
<name>H2Y449_CIOSA</name>
<keyword evidence="2" id="KW-0597">Phosphoprotein</keyword>
<keyword evidence="13" id="KW-0539">Nucleus</keyword>
<keyword evidence="19" id="KW-1185">Reference proteome</keyword>
<keyword evidence="8" id="KW-0863">Zinc-finger</keyword>
<dbReference type="SMART" id="SM00541">
    <property type="entry name" value="FYRN"/>
    <property type="match status" value="1"/>
</dbReference>
<dbReference type="Gene3D" id="2.170.270.10">
    <property type="entry name" value="SET domain"/>
    <property type="match status" value="1"/>
</dbReference>
<evidence type="ECO:0000256" key="11">
    <source>
        <dbReference type="ARBA" id="ARBA00023015"/>
    </source>
</evidence>
<dbReference type="AlphaFoldDB" id="H2Y449"/>
<dbReference type="InterPro" id="IPR003616">
    <property type="entry name" value="Post-SET_dom"/>
</dbReference>
<evidence type="ECO:0000256" key="10">
    <source>
        <dbReference type="ARBA" id="ARBA00022853"/>
    </source>
</evidence>
<dbReference type="SUPFAM" id="SSF82199">
    <property type="entry name" value="SET domain"/>
    <property type="match status" value="1"/>
</dbReference>
<evidence type="ECO:0000256" key="9">
    <source>
        <dbReference type="ARBA" id="ARBA00022833"/>
    </source>
</evidence>
<evidence type="ECO:0000256" key="2">
    <source>
        <dbReference type="ARBA" id="ARBA00022553"/>
    </source>
</evidence>
<comment type="catalytic activity">
    <reaction evidence="15">
        <text>L-lysyl(4)-[histone H3] + S-adenosyl-L-methionine = N(6)-methyl-L-lysyl(4)-[histone H3] + S-adenosyl-L-homocysteine + H(+)</text>
        <dbReference type="Rhea" id="RHEA:60264"/>
        <dbReference type="Rhea" id="RHEA-COMP:15543"/>
        <dbReference type="Rhea" id="RHEA-COMP:15547"/>
        <dbReference type="ChEBI" id="CHEBI:15378"/>
        <dbReference type="ChEBI" id="CHEBI:29969"/>
        <dbReference type="ChEBI" id="CHEBI:57856"/>
        <dbReference type="ChEBI" id="CHEBI:59789"/>
        <dbReference type="ChEBI" id="CHEBI:61929"/>
        <dbReference type="EC" id="2.1.1.364"/>
    </reaction>
    <physiologicalReaction direction="left-to-right" evidence="15">
        <dbReference type="Rhea" id="RHEA:60265"/>
    </physiologicalReaction>
</comment>
<dbReference type="Pfam" id="PF00856">
    <property type="entry name" value="SET"/>
    <property type="match status" value="1"/>
</dbReference>
<dbReference type="InterPro" id="IPR046341">
    <property type="entry name" value="SET_dom_sf"/>
</dbReference>
<keyword evidence="5" id="KW-0949">S-adenosyl-L-methionine</keyword>
<dbReference type="GO" id="GO:0045944">
    <property type="term" value="P:positive regulation of transcription by RNA polymerase II"/>
    <property type="evidence" value="ECO:0007669"/>
    <property type="project" value="TreeGrafter"/>
</dbReference>
<dbReference type="GO" id="GO:0003713">
    <property type="term" value="F:transcription coactivator activity"/>
    <property type="evidence" value="ECO:0007669"/>
    <property type="project" value="TreeGrafter"/>
</dbReference>
<dbReference type="EC" id="2.1.1.364" evidence="14"/>
<dbReference type="InterPro" id="IPR001214">
    <property type="entry name" value="SET_dom"/>
</dbReference>
<evidence type="ECO:0000313" key="19">
    <source>
        <dbReference type="Proteomes" id="UP000007875"/>
    </source>
</evidence>
<dbReference type="SMART" id="SM00542">
    <property type="entry name" value="FYRC"/>
    <property type="match status" value="1"/>
</dbReference>
<evidence type="ECO:0000256" key="1">
    <source>
        <dbReference type="ARBA" id="ARBA00004123"/>
    </source>
</evidence>
<dbReference type="GO" id="GO:0140945">
    <property type="term" value="F:histone H3K4 monomethyltransferase activity"/>
    <property type="evidence" value="ECO:0007669"/>
    <property type="project" value="UniProtKB-EC"/>
</dbReference>
<keyword evidence="6" id="KW-0479">Metal-binding</keyword>
<dbReference type="GO" id="GO:0032259">
    <property type="term" value="P:methylation"/>
    <property type="evidence" value="ECO:0007669"/>
    <property type="project" value="UniProtKB-KW"/>
</dbReference>
<evidence type="ECO:0000256" key="4">
    <source>
        <dbReference type="ARBA" id="ARBA00022679"/>
    </source>
</evidence>